<sequence>MMLFITIWDTREGVFFFFDTGSSNQWNRRNLLENLSLTKHLYGINTLLLEQGYGMKGWCETYHLNKDDIEKGENTGYANAL</sequence>
<gene>
    <name evidence="1" type="ORF">PBLR_15009</name>
</gene>
<proteinExistence type="predicted"/>
<evidence type="ECO:0000313" key="2">
    <source>
        <dbReference type="Proteomes" id="UP000304148"/>
    </source>
</evidence>
<dbReference type="EMBL" id="LS992241">
    <property type="protein sequence ID" value="SYX86583.1"/>
    <property type="molecule type" value="Genomic_DNA"/>
</dbReference>
<accession>A0A383RIC5</accession>
<reference evidence="2" key="1">
    <citation type="submission" date="2018-08" db="EMBL/GenBank/DDBJ databases">
        <authorList>
            <person name="Chevrot R."/>
        </authorList>
    </citation>
    <scope>NUCLEOTIDE SEQUENCE [LARGE SCALE GENOMIC DNA]</scope>
</reference>
<dbReference type="AlphaFoldDB" id="A0A383RIC5"/>
<protein>
    <submittedName>
        <fullName evidence="1">Uncharacterized protein</fullName>
    </submittedName>
</protein>
<evidence type="ECO:0000313" key="1">
    <source>
        <dbReference type="EMBL" id="SYX86583.1"/>
    </source>
</evidence>
<name>A0A383RIC5_PAEAL</name>
<dbReference type="Proteomes" id="UP000304148">
    <property type="component" value="Chromosome"/>
</dbReference>
<organism evidence="1 2">
    <name type="scientific">Paenibacillus alvei</name>
    <name type="common">Bacillus alvei</name>
    <dbReference type="NCBI Taxonomy" id="44250"/>
    <lineage>
        <taxon>Bacteria</taxon>
        <taxon>Bacillati</taxon>
        <taxon>Bacillota</taxon>
        <taxon>Bacilli</taxon>
        <taxon>Bacillales</taxon>
        <taxon>Paenibacillaceae</taxon>
        <taxon>Paenibacillus</taxon>
    </lineage>
</organism>